<feature type="transmembrane region" description="Helical" evidence="1">
    <location>
        <begin position="118"/>
        <end position="136"/>
    </location>
</feature>
<organism evidence="3 4">
    <name type="scientific">Hymenobacter jejuensis</name>
    <dbReference type="NCBI Taxonomy" id="2502781"/>
    <lineage>
        <taxon>Bacteria</taxon>
        <taxon>Pseudomonadati</taxon>
        <taxon>Bacteroidota</taxon>
        <taxon>Cytophagia</taxon>
        <taxon>Cytophagales</taxon>
        <taxon>Hymenobacteraceae</taxon>
        <taxon>Hymenobacter</taxon>
    </lineage>
</organism>
<dbReference type="Gene3D" id="1.20.144.10">
    <property type="entry name" value="Phosphatidic acid phosphatase type 2/haloperoxidase"/>
    <property type="match status" value="1"/>
</dbReference>
<dbReference type="Pfam" id="PF01569">
    <property type="entry name" value="PAP2"/>
    <property type="match status" value="1"/>
</dbReference>
<feature type="transmembrane region" description="Helical" evidence="1">
    <location>
        <begin position="28"/>
        <end position="52"/>
    </location>
</feature>
<sequence>MLPLFTFDRVILESVNTLVHKSLKFDSFVAFLSGSHLLKGGVLAFFMWWLWFRPQPDVARTRNVIVALLVGCLLSMAVTKVLIRVFPGRPRPMDNTEMHLVTPYTVDRKTTSNDASSFPSDHATMFFALVAGFWAISRRYGLLALLYVLVVVCLPRLFMSLHYPSDMLAGGIVGIGVTSLVVWLTLHKHLLDPLLRWGQRYPGPFYAGIFLLTYQLGETFDGIKSILSYVLHGN</sequence>
<evidence type="ECO:0000313" key="3">
    <source>
        <dbReference type="EMBL" id="QDA60379.1"/>
    </source>
</evidence>
<proteinExistence type="predicted"/>
<dbReference type="InterPro" id="IPR036938">
    <property type="entry name" value="PAP2/HPO_sf"/>
</dbReference>
<feature type="transmembrane region" description="Helical" evidence="1">
    <location>
        <begin position="167"/>
        <end position="186"/>
    </location>
</feature>
<reference evidence="3 4" key="1">
    <citation type="submission" date="2019-06" db="EMBL/GenBank/DDBJ databases">
        <authorList>
            <person name="Srinivasan S."/>
        </authorList>
    </citation>
    <scope>NUCLEOTIDE SEQUENCE [LARGE SCALE GENOMIC DNA]</scope>
    <source>
        <strain evidence="3 4">17J68-5</strain>
    </source>
</reference>
<feature type="domain" description="Phosphatidic acid phosphatase type 2/haloperoxidase" evidence="2">
    <location>
        <begin position="64"/>
        <end position="182"/>
    </location>
</feature>
<dbReference type="AlphaFoldDB" id="A0A5B7ZZZ0"/>
<name>A0A5B7ZZZ0_9BACT</name>
<feature type="transmembrane region" description="Helical" evidence="1">
    <location>
        <begin position="143"/>
        <end position="161"/>
    </location>
</feature>
<dbReference type="SUPFAM" id="SSF48317">
    <property type="entry name" value="Acid phosphatase/Vanadium-dependent haloperoxidase"/>
    <property type="match status" value="1"/>
</dbReference>
<evidence type="ECO:0000313" key="4">
    <source>
        <dbReference type="Proteomes" id="UP000305398"/>
    </source>
</evidence>
<dbReference type="KEGG" id="hyj:FHG12_09780"/>
<dbReference type="EMBL" id="CP040896">
    <property type="protein sequence ID" value="QDA60379.1"/>
    <property type="molecule type" value="Genomic_DNA"/>
</dbReference>
<dbReference type="OrthoDB" id="9789113at2"/>
<dbReference type="PANTHER" id="PTHR14969:SF13">
    <property type="entry name" value="AT30094P"/>
    <property type="match status" value="1"/>
</dbReference>
<protein>
    <submittedName>
        <fullName evidence="3">Phosphatase PAP2 family protein</fullName>
    </submittedName>
</protein>
<keyword evidence="1" id="KW-1133">Transmembrane helix</keyword>
<evidence type="ECO:0000259" key="2">
    <source>
        <dbReference type="SMART" id="SM00014"/>
    </source>
</evidence>
<dbReference type="Proteomes" id="UP000305398">
    <property type="component" value="Chromosome"/>
</dbReference>
<keyword evidence="4" id="KW-1185">Reference proteome</keyword>
<keyword evidence="1" id="KW-0812">Transmembrane</keyword>
<keyword evidence="1" id="KW-0472">Membrane</keyword>
<gene>
    <name evidence="3" type="ORF">FHG12_09780</name>
</gene>
<dbReference type="SMART" id="SM00014">
    <property type="entry name" value="acidPPc"/>
    <property type="match status" value="1"/>
</dbReference>
<dbReference type="PANTHER" id="PTHR14969">
    <property type="entry name" value="SPHINGOSINE-1-PHOSPHATE PHOSPHOHYDROLASE"/>
    <property type="match status" value="1"/>
</dbReference>
<feature type="transmembrane region" description="Helical" evidence="1">
    <location>
        <begin position="64"/>
        <end position="83"/>
    </location>
</feature>
<dbReference type="InterPro" id="IPR000326">
    <property type="entry name" value="PAP2/HPO"/>
</dbReference>
<evidence type="ECO:0000256" key="1">
    <source>
        <dbReference type="SAM" id="Phobius"/>
    </source>
</evidence>
<accession>A0A5B7ZZZ0</accession>